<name>Q2J6T5_FRACC</name>
<dbReference type="EMBL" id="CP000249">
    <property type="protein sequence ID" value="ABD13007.1"/>
    <property type="molecule type" value="Genomic_DNA"/>
</dbReference>
<keyword evidence="4" id="KW-1185">Reference proteome</keyword>
<feature type="transmembrane region" description="Helical" evidence="2">
    <location>
        <begin position="19"/>
        <end position="39"/>
    </location>
</feature>
<feature type="transmembrane region" description="Helical" evidence="2">
    <location>
        <begin position="230"/>
        <end position="250"/>
    </location>
</feature>
<gene>
    <name evidence="3" type="ordered locus">Francci3_3655</name>
</gene>
<feature type="compositionally biased region" description="Pro residues" evidence="1">
    <location>
        <begin position="275"/>
        <end position="284"/>
    </location>
</feature>
<reference evidence="3 4" key="1">
    <citation type="journal article" date="2007" name="Genome Res.">
        <title>Genome characteristics of facultatively symbiotic Frankia sp. strains reflect host range and host plant biogeography.</title>
        <authorList>
            <person name="Normand P."/>
            <person name="Lapierre P."/>
            <person name="Tisa L.S."/>
            <person name="Gogarten J.P."/>
            <person name="Alloisio N."/>
            <person name="Bagnarol E."/>
            <person name="Bassi C.A."/>
            <person name="Berry A.M."/>
            <person name="Bickhart D.M."/>
            <person name="Choisne N."/>
            <person name="Couloux A."/>
            <person name="Cournoyer B."/>
            <person name="Cruveiller S."/>
            <person name="Daubin V."/>
            <person name="Demange N."/>
            <person name="Francino M.P."/>
            <person name="Goltsman E."/>
            <person name="Huang Y."/>
            <person name="Kopp O.R."/>
            <person name="Labarre L."/>
            <person name="Lapidus A."/>
            <person name="Lavire C."/>
            <person name="Marechal J."/>
            <person name="Martinez M."/>
            <person name="Mastronunzio J.E."/>
            <person name="Mullin B.C."/>
            <person name="Niemann J."/>
            <person name="Pujic P."/>
            <person name="Rawnsley T."/>
            <person name="Rouy Z."/>
            <person name="Schenowitz C."/>
            <person name="Sellstedt A."/>
            <person name="Tavares F."/>
            <person name="Tomkins J.P."/>
            <person name="Vallenet D."/>
            <person name="Valverde C."/>
            <person name="Wall L.G."/>
            <person name="Wang Y."/>
            <person name="Medigue C."/>
            <person name="Benson D.R."/>
        </authorList>
    </citation>
    <scope>NUCLEOTIDE SEQUENCE [LARGE SCALE GENOMIC DNA]</scope>
    <source>
        <strain evidence="4">DSM 45818 / CECT 9043 / CcI3</strain>
    </source>
</reference>
<keyword evidence="2" id="KW-0472">Membrane</keyword>
<evidence type="ECO:0000256" key="1">
    <source>
        <dbReference type="SAM" id="MobiDB-lite"/>
    </source>
</evidence>
<evidence type="ECO:0000313" key="4">
    <source>
        <dbReference type="Proteomes" id="UP000001937"/>
    </source>
</evidence>
<feature type="region of interest" description="Disordered" evidence="1">
    <location>
        <begin position="354"/>
        <end position="379"/>
    </location>
</feature>
<accession>Q2J6T5</accession>
<organism evidence="3 4">
    <name type="scientific">Frankia casuarinae (strain DSM 45818 / CECT 9043 / HFP020203 / CcI3)</name>
    <dbReference type="NCBI Taxonomy" id="106370"/>
    <lineage>
        <taxon>Bacteria</taxon>
        <taxon>Bacillati</taxon>
        <taxon>Actinomycetota</taxon>
        <taxon>Actinomycetes</taxon>
        <taxon>Frankiales</taxon>
        <taxon>Frankiaceae</taxon>
        <taxon>Frankia</taxon>
    </lineage>
</organism>
<sequence>MAPSGGPDDTAWPSRHRRIIGVCILVAAVTIAVVGLISGGGGTAPSPIRILVTTSADQALRAAGGNDVNQVILVASSAPQPDEPELFIQYKVRAGETREQIAAALGINPDAVADHPFKDGELLHVPLPPRFTRGTGKDGPVFTAYTPPAASSTAGVSLLGVPAADVPRLAEVGARLLVAVGPGARPDVHKVAEALPDTVEAIGDDDKVLVPASVHDGTHGPGRIGTALRWLLIFAVGLAVVPLAGFIHAVTGRGTYPEPTSPRDFRPADFRPARYPRPAPPADFPPAASQRPLPPRRPAPPGPGAAVHPIGVEVIDRRTLLEDPQCSCGSVQVDASYACRACPNSWRVGAGEPWPDILPTNPADDPPGALSADDHLPPY</sequence>
<evidence type="ECO:0000313" key="3">
    <source>
        <dbReference type="EMBL" id="ABD13007.1"/>
    </source>
</evidence>
<dbReference type="STRING" id="106370.Francci3_3655"/>
<proteinExistence type="predicted"/>
<feature type="region of interest" description="Disordered" evidence="1">
    <location>
        <begin position="252"/>
        <end position="307"/>
    </location>
</feature>
<dbReference type="KEGG" id="fra:Francci3_3655"/>
<dbReference type="Proteomes" id="UP000001937">
    <property type="component" value="Chromosome"/>
</dbReference>
<evidence type="ECO:0008006" key="5">
    <source>
        <dbReference type="Google" id="ProtNLM"/>
    </source>
</evidence>
<feature type="compositionally biased region" description="Basic and acidic residues" evidence="1">
    <location>
        <begin position="261"/>
        <end position="272"/>
    </location>
</feature>
<dbReference type="AlphaFoldDB" id="Q2J6T5"/>
<dbReference type="RefSeq" id="WP_011438031.1">
    <property type="nucleotide sequence ID" value="NC_007777.1"/>
</dbReference>
<evidence type="ECO:0000256" key="2">
    <source>
        <dbReference type="SAM" id="Phobius"/>
    </source>
</evidence>
<keyword evidence="2" id="KW-1133">Transmembrane helix</keyword>
<feature type="compositionally biased region" description="Pro residues" evidence="1">
    <location>
        <begin position="292"/>
        <end position="303"/>
    </location>
</feature>
<dbReference type="HOGENOM" id="CLU_729104_0_0_11"/>
<protein>
    <recommendedName>
        <fullName evidence="5">LysM domain-containing protein</fullName>
    </recommendedName>
</protein>
<keyword evidence="2" id="KW-0812">Transmembrane</keyword>